<dbReference type="Gene3D" id="3.30.1490.20">
    <property type="entry name" value="ATP-grasp fold, A domain"/>
    <property type="match status" value="1"/>
</dbReference>
<keyword evidence="1" id="KW-0547">Nucleotide-binding</keyword>
<dbReference type="PROSITE" id="PS50975">
    <property type="entry name" value="ATP_GRASP"/>
    <property type="match status" value="1"/>
</dbReference>
<name>A0ABS4S7I6_9BACI</name>
<comment type="caution">
    <text evidence="3">The sequence shown here is derived from an EMBL/GenBank/DDBJ whole genome shotgun (WGS) entry which is preliminary data.</text>
</comment>
<sequence length="336" mass="38666">MIIGFMTNFKNPTALAKLTAMLCKYQGMDLIYLRPRDVDIESGRVEGKMYINSTWVTVKVDIPPFIDIAPYCFKRKNREIMRFLRNKTFLSDNRSNVLSKEKLQEKLLGENEFAHLVIPTRRVQNFNDVQEFLDKHSTIVLKPSSGIRGRGVYILNQEKENYILGHQTEKKALSLEEFKNFSKENIIDKRYILQKYISSRTLQGDPFDCRIHVEKNGKGKWESAKNYIRIGIGQKVISNVNQGGGISDPKPFLKANFGDDWEKINDNLNKLAVTLPYMVEELRGTHIMSLGMDIGIDKSGKLYLFEVNDGPATASLKSEVAMLRAEYYKYIMKNLI</sequence>
<reference evidence="3 4" key="1">
    <citation type="submission" date="2021-03" db="EMBL/GenBank/DDBJ databases">
        <title>Genomic Encyclopedia of Type Strains, Phase IV (KMG-IV): sequencing the most valuable type-strain genomes for metagenomic binning, comparative biology and taxonomic classification.</title>
        <authorList>
            <person name="Goeker M."/>
        </authorList>
    </citation>
    <scope>NUCLEOTIDE SEQUENCE [LARGE SCALE GENOMIC DNA]</scope>
    <source>
        <strain evidence="3 4">DSM 25790</strain>
    </source>
</reference>
<dbReference type="EMBL" id="JAGIKX010000008">
    <property type="protein sequence ID" value="MBP2257438.1"/>
    <property type="molecule type" value="Genomic_DNA"/>
</dbReference>
<dbReference type="Proteomes" id="UP001519294">
    <property type="component" value="Unassembled WGS sequence"/>
</dbReference>
<dbReference type="SUPFAM" id="SSF56059">
    <property type="entry name" value="Glutathione synthetase ATP-binding domain-like"/>
    <property type="match status" value="1"/>
</dbReference>
<protein>
    <submittedName>
        <fullName evidence="3">Glutathione synthase/RimK-type ligase-like ATP-grasp enzyme</fullName>
    </submittedName>
</protein>
<dbReference type="InterPro" id="IPR013815">
    <property type="entry name" value="ATP_grasp_subdomain_1"/>
</dbReference>
<dbReference type="InterPro" id="IPR011761">
    <property type="entry name" value="ATP-grasp"/>
</dbReference>
<dbReference type="InterPro" id="IPR026838">
    <property type="entry name" value="YheC/D"/>
</dbReference>
<dbReference type="RefSeq" id="WP_226370973.1">
    <property type="nucleotide sequence ID" value="NZ_JAGIKX010000008.1"/>
</dbReference>
<proteinExistence type="predicted"/>
<keyword evidence="4" id="KW-1185">Reference proteome</keyword>
<keyword evidence="1" id="KW-0067">ATP-binding</keyword>
<evidence type="ECO:0000313" key="4">
    <source>
        <dbReference type="Proteomes" id="UP001519294"/>
    </source>
</evidence>
<accession>A0ABS4S7I6</accession>
<gene>
    <name evidence="3" type="ORF">J2Z81_001386</name>
</gene>
<organism evidence="3 4">
    <name type="scientific">Virgibacillus alimentarius</name>
    <dbReference type="NCBI Taxonomy" id="698769"/>
    <lineage>
        <taxon>Bacteria</taxon>
        <taxon>Bacillati</taxon>
        <taxon>Bacillota</taxon>
        <taxon>Bacilli</taxon>
        <taxon>Bacillales</taxon>
        <taxon>Bacillaceae</taxon>
        <taxon>Virgibacillus</taxon>
    </lineage>
</organism>
<dbReference type="Pfam" id="PF14398">
    <property type="entry name" value="ATPgrasp_YheCD"/>
    <property type="match status" value="1"/>
</dbReference>
<evidence type="ECO:0000256" key="1">
    <source>
        <dbReference type="PROSITE-ProRule" id="PRU00409"/>
    </source>
</evidence>
<feature type="domain" description="ATP-grasp" evidence="2">
    <location>
        <begin position="110"/>
        <end position="336"/>
    </location>
</feature>
<evidence type="ECO:0000313" key="3">
    <source>
        <dbReference type="EMBL" id="MBP2257438.1"/>
    </source>
</evidence>
<evidence type="ECO:0000259" key="2">
    <source>
        <dbReference type="PROSITE" id="PS50975"/>
    </source>
</evidence>